<name>A0A1I6JDI6_9FIRM</name>
<accession>A0A1I6JDI6</accession>
<dbReference type="InterPro" id="IPR029002">
    <property type="entry name" value="PLPC/GPLD1"/>
</dbReference>
<feature type="domain" description="Phospholipase C/D" evidence="1">
    <location>
        <begin position="6"/>
        <end position="158"/>
    </location>
</feature>
<protein>
    <submittedName>
        <fullName evidence="2">Zinc dependent phospholipase C</fullName>
    </submittedName>
</protein>
<dbReference type="AlphaFoldDB" id="A0A1I6JDI6"/>
<dbReference type="RefSeq" id="WP_092560154.1">
    <property type="nucleotide sequence ID" value="NZ_FOYZ01000005.1"/>
</dbReference>
<dbReference type="InterPro" id="IPR008947">
    <property type="entry name" value="PLipase_C/P1_nuclease_dom_sf"/>
</dbReference>
<dbReference type="OrthoDB" id="2878022at2"/>
<keyword evidence="3" id="KW-1185">Reference proteome</keyword>
<dbReference type="EMBL" id="FOYZ01000005">
    <property type="protein sequence ID" value="SFR77031.1"/>
    <property type="molecule type" value="Genomic_DNA"/>
</dbReference>
<proteinExistence type="predicted"/>
<gene>
    <name evidence="2" type="ORF">SAMN05661086_01591</name>
</gene>
<dbReference type="SUPFAM" id="SSF48537">
    <property type="entry name" value="Phospholipase C/P1 nuclease"/>
    <property type="match status" value="1"/>
</dbReference>
<dbReference type="Pfam" id="PF00882">
    <property type="entry name" value="Zn_dep_PLPC"/>
    <property type="match status" value="1"/>
</dbReference>
<dbReference type="GO" id="GO:0016788">
    <property type="term" value="F:hydrolase activity, acting on ester bonds"/>
    <property type="evidence" value="ECO:0007669"/>
    <property type="project" value="InterPro"/>
</dbReference>
<evidence type="ECO:0000313" key="3">
    <source>
        <dbReference type="Proteomes" id="UP000199659"/>
    </source>
</evidence>
<dbReference type="Proteomes" id="UP000199659">
    <property type="component" value="Unassembled WGS sequence"/>
</dbReference>
<dbReference type="STRING" id="37658.SAMN05661086_01591"/>
<evidence type="ECO:0000259" key="1">
    <source>
        <dbReference type="Pfam" id="PF00882"/>
    </source>
</evidence>
<organism evidence="2 3">
    <name type="scientific">Anaeromicropila populeti</name>
    <dbReference type="NCBI Taxonomy" id="37658"/>
    <lineage>
        <taxon>Bacteria</taxon>
        <taxon>Bacillati</taxon>
        <taxon>Bacillota</taxon>
        <taxon>Clostridia</taxon>
        <taxon>Lachnospirales</taxon>
        <taxon>Lachnospiraceae</taxon>
        <taxon>Anaeromicropila</taxon>
    </lineage>
</organism>
<reference evidence="2 3" key="1">
    <citation type="submission" date="2016-10" db="EMBL/GenBank/DDBJ databases">
        <authorList>
            <person name="de Groot N.N."/>
        </authorList>
    </citation>
    <scope>NUCLEOTIDE SEQUENCE [LARGE SCALE GENOMIC DNA]</scope>
    <source>
        <strain evidence="2 3">743A</strain>
    </source>
</reference>
<sequence length="200" mass="23306">MRKKSHISLAKYLLNSAGMEALQKHKKAFYVGSILPDCVPSFITRRHSIEETFAVLRDEICKITENYKVEKGAGSYYCRHLGVITHYVADYFTFPHNEIFSGSIKEHCIYEKHLKHALKEYVNSDTAQRIREKMRIFHSVDELLAYIWTMHAEYLKAIKEVGIDCHYIVELSHKVVDAILQFLEYSLHEKQLYTKGCSQG</sequence>
<evidence type="ECO:0000313" key="2">
    <source>
        <dbReference type="EMBL" id="SFR77031.1"/>
    </source>
</evidence>